<dbReference type="EMBL" id="JBGNUJ010000012">
    <property type="protein sequence ID" value="KAL3953327.1"/>
    <property type="molecule type" value="Genomic_DNA"/>
</dbReference>
<organism evidence="1 2">
    <name type="scientific">Purpureocillium lilacinum</name>
    <name type="common">Paecilomyces lilacinus</name>
    <dbReference type="NCBI Taxonomy" id="33203"/>
    <lineage>
        <taxon>Eukaryota</taxon>
        <taxon>Fungi</taxon>
        <taxon>Dikarya</taxon>
        <taxon>Ascomycota</taxon>
        <taxon>Pezizomycotina</taxon>
        <taxon>Sordariomycetes</taxon>
        <taxon>Hypocreomycetidae</taxon>
        <taxon>Hypocreales</taxon>
        <taxon>Ophiocordycipitaceae</taxon>
        <taxon>Purpureocillium</taxon>
    </lineage>
</organism>
<protein>
    <submittedName>
        <fullName evidence="1">Uncharacterized protein</fullName>
    </submittedName>
</protein>
<evidence type="ECO:0000313" key="1">
    <source>
        <dbReference type="EMBL" id="KAL3953327.1"/>
    </source>
</evidence>
<comment type="caution">
    <text evidence="1">The sequence shown here is derived from an EMBL/GenBank/DDBJ whole genome shotgun (WGS) entry which is preliminary data.</text>
</comment>
<dbReference type="Proteomes" id="UP001638806">
    <property type="component" value="Unassembled WGS sequence"/>
</dbReference>
<reference evidence="1" key="1">
    <citation type="submission" date="2024-12" db="EMBL/GenBank/DDBJ databases">
        <title>Comparative genomics and development of molecular markers within Purpureocillium lilacinum and among Purpureocillium species.</title>
        <authorList>
            <person name="Yeh Z.-Y."/>
            <person name="Ni N.-T."/>
            <person name="Lo P.-H."/>
            <person name="Mushyakhwo K."/>
            <person name="Lin C.-F."/>
            <person name="Nai Y.-S."/>
        </authorList>
    </citation>
    <scope>NUCLEOTIDE SEQUENCE</scope>
    <source>
        <strain evidence="1">NCHU-NPUST-175</strain>
    </source>
</reference>
<evidence type="ECO:0000313" key="2">
    <source>
        <dbReference type="Proteomes" id="UP001638806"/>
    </source>
</evidence>
<proteinExistence type="predicted"/>
<gene>
    <name evidence="1" type="ORF">ACCO45_013270</name>
</gene>
<name>A0ACC4DBW3_PURLI</name>
<sequence>MPSRLSKPSSARLSFYEQRHHQAPIQFCATGFRLRPGGRRFGSEGTHGNPATMAAALDSQRLGAIFQARPDILDGIKRAADSPGRIALFNEIASHVYDQLHDAGEPAQKRRRLDASQANGANGAATPIKGNAADEDVLLVVKEISVSAPQRKKFELCLTPNFLYARAPGTTAPIPSITYAWTDIEYAFYLPVPDKAQVQHNYVFFPKDTCLPSKTNLPTAEPLVFTVPATPPKEGTIGGSEAGQAAAVSDTYRSLFHWAFGRRLRAAGSSVKVVSADPNKFHSVIRQAQRPNERAVHVAGFRGSKDGFLFFLENGILWGFKKPLIFIPLNRIAAISYTNILQITFNIVVEVFSSEGEADEELEFGMLDQQDYGGIDDYIKRNRLQDRSMAEQRKGKLQLAENRAAKKEGGDAAAAENGMTELERAQVEAEGELQDDEDEDEEDYDPGSDGESEGSGSSDDDDDDDDDDEDDEDDEGDGDEGGEEEEGEEEEQQGEDAEEEEEEEEQPPEPPKPQKPTKRKSQHRRQPRRKCPSGRAGRRSGTRPRGTPTTWTWTRSLTWWGEGSSRRQCTSGARVTIKGRMGFVESMCLLLC</sequence>
<accession>A0ACC4DBW3</accession>
<keyword evidence="2" id="KW-1185">Reference proteome</keyword>